<name>A0A0H5QP69_9EUKA</name>
<proteinExistence type="predicted"/>
<dbReference type="AlphaFoldDB" id="A0A0H5QP69"/>
<reference evidence="1" key="1">
    <citation type="submission" date="2015-04" db="EMBL/GenBank/DDBJ databases">
        <title>The genome sequence of the plant pathogenic Rhizarian Plasmodiophora brassicae reveals insights in its biotrophic life cycle and the origin of chitin synthesis.</title>
        <authorList>
            <person name="Schwelm A."/>
            <person name="Fogelqvist J."/>
            <person name="Knaust A."/>
            <person name="Julke S."/>
            <person name="Lilja T."/>
            <person name="Dhandapani V."/>
            <person name="Bonilla-Rosso G."/>
            <person name="Karlsson M."/>
            <person name="Shevchenko A."/>
            <person name="Choi S.R."/>
            <person name="Kim H.G."/>
            <person name="Park J.Y."/>
            <person name="Lim Y.P."/>
            <person name="Ludwig-Muller J."/>
            <person name="Dixelius C."/>
        </authorList>
    </citation>
    <scope>NUCLEOTIDE SEQUENCE</scope>
    <source>
        <tissue evidence="1">Potato root galls</tissue>
    </source>
</reference>
<protein>
    <submittedName>
        <fullName evidence="1">Uncharacterized protein</fullName>
    </submittedName>
</protein>
<sequence length="197" mass="22774">MTNLEPKKENDNRGCKPMPTMSWFQPDLAETELKVWGFTSSCSLDVICDVGCAPVWRRFSGLEIFWWWYCYLLSSSPEKTWSSNLMNFGQLELVGFELKHMKTKENCERGKGMGLSSSNYYSPTSGGVFQQGRRSGGGESKGFWLSKFGSSVMKERRSYLGFEMLVWVVFRRCFAGKKEKMEIWVGWRLREKNGRGK</sequence>
<evidence type="ECO:0000313" key="1">
    <source>
        <dbReference type="EMBL" id="CRZ03823.1"/>
    </source>
</evidence>
<dbReference type="EMBL" id="HACM01003381">
    <property type="protein sequence ID" value="CRZ03823.1"/>
    <property type="molecule type" value="Transcribed_RNA"/>
</dbReference>
<organism evidence="1">
    <name type="scientific">Spongospora subterranea</name>
    <dbReference type="NCBI Taxonomy" id="70186"/>
    <lineage>
        <taxon>Eukaryota</taxon>
        <taxon>Sar</taxon>
        <taxon>Rhizaria</taxon>
        <taxon>Endomyxa</taxon>
        <taxon>Phytomyxea</taxon>
        <taxon>Plasmodiophorida</taxon>
        <taxon>Plasmodiophoridae</taxon>
        <taxon>Spongospora</taxon>
    </lineage>
</organism>
<accession>A0A0H5QP69</accession>